<gene>
    <name evidence="1" type="ORF">G2W53_038451</name>
</gene>
<keyword evidence="2" id="KW-1185">Reference proteome</keyword>
<sequence>MVVWSWGHQMFKLGKKYNQIRRLKDPKIIILPRKDMPFIHDYEP</sequence>
<protein>
    <submittedName>
        <fullName evidence="1">Uncharacterized protein</fullName>
    </submittedName>
</protein>
<name>A0A834SKX3_9FABA</name>
<dbReference type="EMBL" id="JAAIUW010000012">
    <property type="protein sequence ID" value="KAF7806290.1"/>
    <property type="molecule type" value="Genomic_DNA"/>
</dbReference>
<evidence type="ECO:0000313" key="1">
    <source>
        <dbReference type="EMBL" id="KAF7806290.1"/>
    </source>
</evidence>
<reference evidence="1" key="1">
    <citation type="submission" date="2020-09" db="EMBL/GenBank/DDBJ databases">
        <title>Genome-Enabled Discovery of Anthraquinone Biosynthesis in Senna tora.</title>
        <authorList>
            <person name="Kang S.-H."/>
            <person name="Pandey R.P."/>
            <person name="Lee C.-M."/>
            <person name="Sim J.-S."/>
            <person name="Jeong J.-T."/>
            <person name="Choi B.-S."/>
            <person name="Jung M."/>
            <person name="Ginzburg D."/>
            <person name="Zhao K."/>
            <person name="Won S.Y."/>
            <person name="Oh T.-J."/>
            <person name="Yu Y."/>
            <person name="Kim N.-H."/>
            <person name="Lee O.R."/>
            <person name="Lee T.-H."/>
            <person name="Bashyal P."/>
            <person name="Kim T.-S."/>
            <person name="Lee W.-H."/>
            <person name="Kawkins C."/>
            <person name="Kim C.-K."/>
            <person name="Kim J.S."/>
            <person name="Ahn B.O."/>
            <person name="Rhee S.Y."/>
            <person name="Sohng J.K."/>
        </authorList>
    </citation>
    <scope>NUCLEOTIDE SEQUENCE</scope>
    <source>
        <tissue evidence="1">Leaf</tissue>
    </source>
</reference>
<accession>A0A834SKX3</accession>
<comment type="caution">
    <text evidence="1">The sequence shown here is derived from an EMBL/GenBank/DDBJ whole genome shotgun (WGS) entry which is preliminary data.</text>
</comment>
<evidence type="ECO:0000313" key="2">
    <source>
        <dbReference type="Proteomes" id="UP000634136"/>
    </source>
</evidence>
<proteinExistence type="predicted"/>
<dbReference type="Proteomes" id="UP000634136">
    <property type="component" value="Unassembled WGS sequence"/>
</dbReference>
<organism evidence="1 2">
    <name type="scientific">Senna tora</name>
    <dbReference type="NCBI Taxonomy" id="362788"/>
    <lineage>
        <taxon>Eukaryota</taxon>
        <taxon>Viridiplantae</taxon>
        <taxon>Streptophyta</taxon>
        <taxon>Embryophyta</taxon>
        <taxon>Tracheophyta</taxon>
        <taxon>Spermatophyta</taxon>
        <taxon>Magnoliopsida</taxon>
        <taxon>eudicotyledons</taxon>
        <taxon>Gunneridae</taxon>
        <taxon>Pentapetalae</taxon>
        <taxon>rosids</taxon>
        <taxon>fabids</taxon>
        <taxon>Fabales</taxon>
        <taxon>Fabaceae</taxon>
        <taxon>Caesalpinioideae</taxon>
        <taxon>Cassia clade</taxon>
        <taxon>Senna</taxon>
    </lineage>
</organism>
<dbReference type="AlphaFoldDB" id="A0A834SKX3"/>